<sequence length="239" mass="25620">MNEVLDAVLALIEGVDPVLRTLLAGLFIMLETTILLGLIVPGDTVVLVASTAVDSPAEYWGLVITVIVGALAGASLGFAIGRFFGPRLRASRLGQRLGERNWHRAESFLAHRSGIAVFISRFVPVLHSLTPLVVGMSALRYRTFMLWLTPACIIWAFAYVSVGSAAAEGYRSIAGQLDFAALIFVGVIIGFWLLVFAVKKVLDRYVGQYADGETVIVPPTPKRGGHPSAPAPQDATDSD</sequence>
<evidence type="ECO:0000313" key="11">
    <source>
        <dbReference type="Proteomes" id="UP000552883"/>
    </source>
</evidence>
<evidence type="ECO:0000256" key="7">
    <source>
        <dbReference type="RuleBase" id="RU367016"/>
    </source>
</evidence>
<evidence type="ECO:0000256" key="6">
    <source>
        <dbReference type="ARBA" id="ARBA00023136"/>
    </source>
</evidence>
<dbReference type="InterPro" id="IPR032816">
    <property type="entry name" value="VTT_dom"/>
</dbReference>
<dbReference type="PANTHER" id="PTHR30353:SF0">
    <property type="entry name" value="TRANSMEMBRANE PROTEIN"/>
    <property type="match status" value="1"/>
</dbReference>
<comment type="similarity">
    <text evidence="2 7">Belongs to the DedA family.</text>
</comment>
<dbReference type="GO" id="GO:0005886">
    <property type="term" value="C:plasma membrane"/>
    <property type="evidence" value="ECO:0007669"/>
    <property type="project" value="UniProtKB-SubCell"/>
</dbReference>
<dbReference type="Pfam" id="PF09335">
    <property type="entry name" value="VTT_dom"/>
    <property type="match status" value="1"/>
</dbReference>
<dbReference type="Proteomes" id="UP000552883">
    <property type="component" value="Unassembled WGS sequence"/>
</dbReference>
<evidence type="ECO:0000256" key="3">
    <source>
        <dbReference type="ARBA" id="ARBA00022475"/>
    </source>
</evidence>
<dbReference type="AlphaFoldDB" id="A0A840X7C5"/>
<keyword evidence="11" id="KW-1185">Reference proteome</keyword>
<comment type="caution">
    <text evidence="10">The sequence shown here is derived from an EMBL/GenBank/DDBJ whole genome shotgun (WGS) entry which is preliminary data.</text>
</comment>
<evidence type="ECO:0000256" key="1">
    <source>
        <dbReference type="ARBA" id="ARBA00004651"/>
    </source>
</evidence>
<dbReference type="RefSeq" id="WP_153981661.1">
    <property type="nucleotide sequence ID" value="NZ_BAAANZ010000011.1"/>
</dbReference>
<feature type="transmembrane region" description="Helical" evidence="7">
    <location>
        <begin position="21"/>
        <end position="40"/>
    </location>
</feature>
<name>A0A840X7C5_9MICO</name>
<feature type="transmembrane region" description="Helical" evidence="7">
    <location>
        <begin position="144"/>
        <end position="167"/>
    </location>
</feature>
<dbReference type="PANTHER" id="PTHR30353">
    <property type="entry name" value="INNER MEMBRANE PROTEIN DEDA-RELATED"/>
    <property type="match status" value="1"/>
</dbReference>
<feature type="region of interest" description="Disordered" evidence="8">
    <location>
        <begin position="218"/>
        <end position="239"/>
    </location>
</feature>
<feature type="transmembrane region" description="Helical" evidence="7">
    <location>
        <begin position="179"/>
        <end position="198"/>
    </location>
</feature>
<proteinExistence type="inferred from homology"/>
<comment type="subcellular location">
    <subcellularLocation>
        <location evidence="1 7">Cell membrane</location>
        <topology evidence="1 7">Multi-pass membrane protein</topology>
    </subcellularLocation>
</comment>
<organism evidence="10 11">
    <name type="scientific">Microcella frigidaquae</name>
    <dbReference type="NCBI Taxonomy" id="424758"/>
    <lineage>
        <taxon>Bacteria</taxon>
        <taxon>Bacillati</taxon>
        <taxon>Actinomycetota</taxon>
        <taxon>Actinomycetes</taxon>
        <taxon>Micrococcales</taxon>
        <taxon>Microbacteriaceae</taxon>
        <taxon>Microcella</taxon>
    </lineage>
</organism>
<reference evidence="10 11" key="1">
    <citation type="submission" date="2020-08" db="EMBL/GenBank/DDBJ databases">
        <title>Sequencing the genomes of 1000 actinobacteria strains.</title>
        <authorList>
            <person name="Klenk H.-P."/>
        </authorList>
    </citation>
    <scope>NUCLEOTIDE SEQUENCE [LARGE SCALE GENOMIC DNA]</scope>
    <source>
        <strain evidence="10 11">DSM 23889</strain>
    </source>
</reference>
<keyword evidence="3 7" id="KW-1003">Cell membrane</keyword>
<evidence type="ECO:0000256" key="4">
    <source>
        <dbReference type="ARBA" id="ARBA00022692"/>
    </source>
</evidence>
<keyword evidence="6 7" id="KW-0472">Membrane</keyword>
<feature type="transmembrane region" description="Helical" evidence="7">
    <location>
        <begin position="60"/>
        <end position="84"/>
    </location>
</feature>
<dbReference type="EMBL" id="JACHBS010000001">
    <property type="protein sequence ID" value="MBB5617055.1"/>
    <property type="molecule type" value="Genomic_DNA"/>
</dbReference>
<evidence type="ECO:0000256" key="8">
    <source>
        <dbReference type="SAM" id="MobiDB-lite"/>
    </source>
</evidence>
<keyword evidence="5 7" id="KW-1133">Transmembrane helix</keyword>
<evidence type="ECO:0000313" key="10">
    <source>
        <dbReference type="EMBL" id="MBB5617055.1"/>
    </source>
</evidence>
<evidence type="ECO:0000259" key="9">
    <source>
        <dbReference type="Pfam" id="PF09335"/>
    </source>
</evidence>
<accession>A0A840X7C5</accession>
<keyword evidence="4 7" id="KW-0812">Transmembrane</keyword>
<dbReference type="OrthoDB" id="9813426at2"/>
<gene>
    <name evidence="10" type="ORF">BJ959_000551</name>
</gene>
<dbReference type="InterPro" id="IPR032818">
    <property type="entry name" value="DedA-like"/>
</dbReference>
<evidence type="ECO:0000256" key="2">
    <source>
        <dbReference type="ARBA" id="ARBA00010792"/>
    </source>
</evidence>
<evidence type="ECO:0000256" key="5">
    <source>
        <dbReference type="ARBA" id="ARBA00022989"/>
    </source>
</evidence>
<feature type="domain" description="VTT" evidence="9">
    <location>
        <begin position="40"/>
        <end position="164"/>
    </location>
</feature>
<protein>
    <submittedName>
        <fullName evidence="10">Membrane protein DedA with SNARE-associated domain</fullName>
    </submittedName>
</protein>